<name>H9UGB5_SPIAZ</name>
<dbReference type="Proteomes" id="UP000007383">
    <property type="component" value="Chromosome"/>
</dbReference>
<dbReference type="Pfam" id="PF03330">
    <property type="entry name" value="DPBB_1"/>
    <property type="match status" value="1"/>
</dbReference>
<dbReference type="InterPro" id="IPR009009">
    <property type="entry name" value="RlpA-like_DPBB"/>
</dbReference>
<reference evidence="9" key="1">
    <citation type="journal article" date="2013" name="Stand. Genomic Sci.">
        <title>Complete genome sequence of the halophilic bacterium Spirochaeta africana type strain (Z-7692(T)) from the alkaline Lake Magadi in the East African Rift.</title>
        <authorList>
            <person name="Liolos K."/>
            <person name="Abt B."/>
            <person name="Scheuner C."/>
            <person name="Teshima H."/>
            <person name="Held B."/>
            <person name="Lapidus A."/>
            <person name="Nolan M."/>
            <person name="Lucas S."/>
            <person name="Deshpande S."/>
            <person name="Cheng J.F."/>
            <person name="Tapia R."/>
            <person name="Goodwin L.A."/>
            <person name="Pitluck S."/>
            <person name="Pagani I."/>
            <person name="Ivanova N."/>
            <person name="Mavromatis K."/>
            <person name="Mikhailova N."/>
            <person name="Huntemann M."/>
            <person name="Pati A."/>
            <person name="Chen A."/>
            <person name="Palaniappan K."/>
            <person name="Land M."/>
            <person name="Rohde M."/>
            <person name="Tindall B.J."/>
            <person name="Detter J.C."/>
            <person name="Goker M."/>
            <person name="Bristow J."/>
            <person name="Eisen J.A."/>
            <person name="Markowitz V."/>
            <person name="Hugenholtz P."/>
            <person name="Woyke T."/>
            <person name="Klenk H.P."/>
            <person name="Kyrpides N.C."/>
        </authorList>
    </citation>
    <scope>NUCLEOTIDE SEQUENCE</scope>
    <source>
        <strain evidence="9">ATCC 700263 / DSM 8902 / Z-7692</strain>
    </source>
</reference>
<dbReference type="eggNOG" id="COG0797">
    <property type="taxonomic scope" value="Bacteria"/>
</dbReference>
<comment type="similarity">
    <text evidence="4 5">Belongs to the RlpA family.</text>
</comment>
<dbReference type="Pfam" id="PF05036">
    <property type="entry name" value="SPOR"/>
    <property type="match status" value="1"/>
</dbReference>
<dbReference type="HAMAP" id="MF_02071">
    <property type="entry name" value="RlpA"/>
    <property type="match status" value="1"/>
</dbReference>
<evidence type="ECO:0000256" key="4">
    <source>
        <dbReference type="HAMAP-Rule" id="MF_02071"/>
    </source>
</evidence>
<dbReference type="SUPFAM" id="SSF110997">
    <property type="entry name" value="Sporulation related repeat"/>
    <property type="match status" value="1"/>
</dbReference>
<dbReference type="NCBIfam" id="TIGR00413">
    <property type="entry name" value="rlpA"/>
    <property type="match status" value="1"/>
</dbReference>
<dbReference type="PATRIC" id="fig|889378.3.peg.463"/>
<dbReference type="EC" id="4.2.2.-" evidence="4"/>
<dbReference type="InterPro" id="IPR012997">
    <property type="entry name" value="RplA"/>
</dbReference>
<keyword evidence="3 4" id="KW-0961">Cell wall biogenesis/degradation</keyword>
<feature type="domain" description="SPOR" evidence="7">
    <location>
        <begin position="200"/>
        <end position="257"/>
    </location>
</feature>
<dbReference type="GO" id="GO:0000270">
    <property type="term" value="P:peptidoglycan metabolic process"/>
    <property type="evidence" value="ECO:0007669"/>
    <property type="project" value="UniProtKB-UniRule"/>
</dbReference>
<keyword evidence="2 4" id="KW-0456">Lyase</keyword>
<dbReference type="GO" id="GO:0008932">
    <property type="term" value="F:lytic endotransglycosylase activity"/>
    <property type="evidence" value="ECO:0007669"/>
    <property type="project" value="UniProtKB-UniRule"/>
</dbReference>
<feature type="signal peptide" evidence="4">
    <location>
        <begin position="1"/>
        <end position="22"/>
    </location>
</feature>
<gene>
    <name evidence="4" type="primary">rlpA</name>
    <name evidence="8" type="ordered locus">Spiaf_0455</name>
</gene>
<evidence type="ECO:0000256" key="3">
    <source>
        <dbReference type="ARBA" id="ARBA00023316"/>
    </source>
</evidence>
<dbReference type="STRING" id="889378.Spiaf_0455"/>
<evidence type="ECO:0000259" key="7">
    <source>
        <dbReference type="Pfam" id="PF05036"/>
    </source>
</evidence>
<keyword evidence="8" id="KW-0449">Lipoprotein</keyword>
<dbReference type="GO" id="GO:0071555">
    <property type="term" value="P:cell wall organization"/>
    <property type="evidence" value="ECO:0007669"/>
    <property type="project" value="UniProtKB-KW"/>
</dbReference>
<evidence type="ECO:0000313" key="9">
    <source>
        <dbReference type="Proteomes" id="UP000007383"/>
    </source>
</evidence>
<comment type="function">
    <text evidence="4">Lytic transglycosylase with a strong preference for naked glycan strands that lack stem peptides.</text>
</comment>
<feature type="chain" id="PRO_5009991814" description="Probable endolytic peptidoglycan transglycosylase RlpA" evidence="4">
    <location>
        <begin position="23"/>
        <end position="270"/>
    </location>
</feature>
<dbReference type="InterPro" id="IPR007730">
    <property type="entry name" value="SPOR-like_dom"/>
</dbReference>
<dbReference type="CDD" id="cd22268">
    <property type="entry name" value="DPBB_RlpA-like"/>
    <property type="match status" value="1"/>
</dbReference>
<dbReference type="InterPro" id="IPR036908">
    <property type="entry name" value="RlpA-like_sf"/>
</dbReference>
<dbReference type="Gene3D" id="3.30.70.1070">
    <property type="entry name" value="Sporulation related repeat"/>
    <property type="match status" value="1"/>
</dbReference>
<evidence type="ECO:0000256" key="2">
    <source>
        <dbReference type="ARBA" id="ARBA00023239"/>
    </source>
</evidence>
<dbReference type="PANTHER" id="PTHR34183">
    <property type="entry name" value="ENDOLYTIC PEPTIDOGLYCAN TRANSGLYCOSYLASE RLPA"/>
    <property type="match status" value="1"/>
</dbReference>
<protein>
    <recommendedName>
        <fullName evidence="4">Probable endolytic peptidoglycan transglycosylase RlpA</fullName>
        <ecNumber evidence="4">4.2.2.-</ecNumber>
    </recommendedName>
</protein>
<dbReference type="PANTHER" id="PTHR34183:SF8">
    <property type="entry name" value="ENDOLYTIC PEPTIDOGLYCAN TRANSGLYCOSYLASE RLPA-RELATED"/>
    <property type="match status" value="1"/>
</dbReference>
<dbReference type="InterPro" id="IPR034718">
    <property type="entry name" value="RlpA"/>
</dbReference>
<accession>H9UGB5</accession>
<dbReference type="KEGG" id="sfc:Spiaf_0455"/>
<dbReference type="InterPro" id="IPR036680">
    <property type="entry name" value="SPOR-like_sf"/>
</dbReference>
<evidence type="ECO:0000259" key="6">
    <source>
        <dbReference type="Pfam" id="PF03330"/>
    </source>
</evidence>
<dbReference type="AlphaFoldDB" id="H9UGB5"/>
<dbReference type="HOGENOM" id="CLU_1030181_0_0_12"/>
<evidence type="ECO:0000313" key="8">
    <source>
        <dbReference type="EMBL" id="AFG36558.1"/>
    </source>
</evidence>
<evidence type="ECO:0000256" key="5">
    <source>
        <dbReference type="RuleBase" id="RU003495"/>
    </source>
</evidence>
<dbReference type="Gene3D" id="2.40.40.10">
    <property type="entry name" value="RlpA-like domain"/>
    <property type="match status" value="1"/>
</dbReference>
<organism evidence="8 9">
    <name type="scientific">Spirochaeta africana (strain ATCC 700263 / DSM 8902 / Z-7692)</name>
    <dbReference type="NCBI Taxonomy" id="889378"/>
    <lineage>
        <taxon>Bacteria</taxon>
        <taxon>Pseudomonadati</taxon>
        <taxon>Spirochaetota</taxon>
        <taxon>Spirochaetia</taxon>
        <taxon>Spirochaetales</taxon>
        <taxon>Spirochaetaceae</taxon>
        <taxon>Spirochaeta</taxon>
    </lineage>
</organism>
<sequence precursor="true">MPLFACGLVCIVLSSGVVTAVAAETSAAAAEQPEIAPRLSAPRTFQPRSAAEQVLPLPDGAAAHAAAASATEGGSDDPVAVSADALPMDDPQLADHELEGIASWYGGKFQGRLTANGERFDTNEMTAAHKTLPFNSIVRVVNLNNGKQAELRINDRGPFVEGRVIDLSRAGAEAIGMSGTGIAPVRVEVLHYQQESPYRILQIGSFGDLDNAEQLVIELSNAGLSPSIESTDSGLHRVLVAQVHTDHLDETRARLAQLGYPDVLVRRVRD</sequence>
<keyword evidence="9" id="KW-1185">Reference proteome</keyword>
<proteinExistence type="inferred from homology"/>
<dbReference type="GO" id="GO:0042834">
    <property type="term" value="F:peptidoglycan binding"/>
    <property type="evidence" value="ECO:0007669"/>
    <property type="project" value="InterPro"/>
</dbReference>
<evidence type="ECO:0000256" key="1">
    <source>
        <dbReference type="ARBA" id="ARBA00022729"/>
    </source>
</evidence>
<feature type="domain" description="RlpA-like protein double-psi beta-barrel" evidence="6">
    <location>
        <begin position="99"/>
        <end position="187"/>
    </location>
</feature>
<keyword evidence="1 4" id="KW-0732">Signal</keyword>
<dbReference type="EMBL" id="CP003282">
    <property type="protein sequence ID" value="AFG36558.1"/>
    <property type="molecule type" value="Genomic_DNA"/>
</dbReference>
<dbReference type="SUPFAM" id="SSF50685">
    <property type="entry name" value="Barwin-like endoglucanases"/>
    <property type="match status" value="1"/>
</dbReference>